<evidence type="ECO:0000256" key="1">
    <source>
        <dbReference type="SAM" id="Phobius"/>
    </source>
</evidence>
<keyword evidence="1" id="KW-0472">Membrane</keyword>
<sequence length="227" mass="25071">MALHGRIPSRSHHTRFLPFMKDIRQRIPVAVLIAGLGLAIAVLMSGCQTLREVSNLRKVDFRLDRVTDARLAGVSLQGVDSYDDFGATDMLRLSAAIADGKMPLEFTVQVAASNPAENSQNARLTQMDWRLFLQDKETIAGRFDREVVIPPGEPTDIPIEMELDLVDFFDGNLREIVNLALALGGEGEPTNVKLRARPTVQTAIGPIRYPNEILIVNEDVDGDTVPR</sequence>
<dbReference type="Gene3D" id="2.60.40.1820">
    <property type="match status" value="1"/>
</dbReference>
<name>A0A2A8D2B3_9BACT</name>
<proteinExistence type="predicted"/>
<protein>
    <recommendedName>
        <fullName evidence="4">Late embryogenesis abundant protein LEA-2 subgroup domain-containing protein</fullName>
    </recommendedName>
</protein>
<reference evidence="2 3" key="1">
    <citation type="submission" date="2017-10" db="EMBL/GenBank/DDBJ databases">
        <title>Draft genome of Longibacter Salinarum.</title>
        <authorList>
            <person name="Goh K.M."/>
            <person name="Shamsir M.S."/>
            <person name="Lim S.W."/>
        </authorList>
    </citation>
    <scope>NUCLEOTIDE SEQUENCE [LARGE SCALE GENOMIC DNA]</scope>
    <source>
        <strain evidence="2 3">KCTC 52045</strain>
    </source>
</reference>
<gene>
    <name evidence="2" type="ORF">CRI94_02150</name>
</gene>
<evidence type="ECO:0000313" key="2">
    <source>
        <dbReference type="EMBL" id="PEN15112.1"/>
    </source>
</evidence>
<keyword evidence="1" id="KW-0812">Transmembrane</keyword>
<organism evidence="2 3">
    <name type="scientific">Longibacter salinarum</name>
    <dbReference type="NCBI Taxonomy" id="1850348"/>
    <lineage>
        <taxon>Bacteria</taxon>
        <taxon>Pseudomonadati</taxon>
        <taxon>Rhodothermota</taxon>
        <taxon>Rhodothermia</taxon>
        <taxon>Rhodothermales</taxon>
        <taxon>Salisaetaceae</taxon>
        <taxon>Longibacter</taxon>
    </lineage>
</organism>
<dbReference type="AlphaFoldDB" id="A0A2A8D2B3"/>
<dbReference type="EMBL" id="PDEQ01000001">
    <property type="protein sequence ID" value="PEN15112.1"/>
    <property type="molecule type" value="Genomic_DNA"/>
</dbReference>
<evidence type="ECO:0008006" key="4">
    <source>
        <dbReference type="Google" id="ProtNLM"/>
    </source>
</evidence>
<dbReference type="Proteomes" id="UP000220102">
    <property type="component" value="Unassembled WGS sequence"/>
</dbReference>
<feature type="transmembrane region" description="Helical" evidence="1">
    <location>
        <begin position="27"/>
        <end position="46"/>
    </location>
</feature>
<accession>A0A2A8D2B3</accession>
<keyword evidence="1" id="KW-1133">Transmembrane helix</keyword>
<evidence type="ECO:0000313" key="3">
    <source>
        <dbReference type="Proteomes" id="UP000220102"/>
    </source>
</evidence>
<comment type="caution">
    <text evidence="2">The sequence shown here is derived from an EMBL/GenBank/DDBJ whole genome shotgun (WGS) entry which is preliminary data.</text>
</comment>
<keyword evidence="3" id="KW-1185">Reference proteome</keyword>